<sequence length="239" mass="26145">MPMGSEPTAGALLAAGNEAMLEAAFRTGDYFPARQLLTAARERAQHSRDRVTEAAALTGLGMLAHFAAIGEDLSRADWAAEERLFQQALAIQREADDPAGAAESLFGLGLVHQVLRGDWATAMPFYAEALELAERYADEMVRSEVHRHVGFFHVYVAGDPERGLRHLRLSQVLRERYGDPRRIATGTLALGEAELAGGNRAEAMRLLHEAVHQARAAGLSEQRIGWAERARHDAEVRAS</sequence>
<gene>
    <name evidence="1" type="ORF">Afe05nite_69400</name>
</gene>
<comment type="caution">
    <text evidence="1">The sequence shown here is derived from an EMBL/GenBank/DDBJ whole genome shotgun (WGS) entry which is preliminary data.</text>
</comment>
<evidence type="ECO:0008006" key="3">
    <source>
        <dbReference type="Google" id="ProtNLM"/>
    </source>
</evidence>
<evidence type="ECO:0000313" key="2">
    <source>
        <dbReference type="Proteomes" id="UP000598174"/>
    </source>
</evidence>
<dbReference type="AlphaFoldDB" id="A0A919J5Z1"/>
<evidence type="ECO:0000313" key="1">
    <source>
        <dbReference type="EMBL" id="GIE15100.1"/>
    </source>
</evidence>
<proteinExistence type="predicted"/>
<protein>
    <recommendedName>
        <fullName evidence="3">Tetratricopeptide repeat protein</fullName>
    </recommendedName>
</protein>
<dbReference type="InterPro" id="IPR011990">
    <property type="entry name" value="TPR-like_helical_dom_sf"/>
</dbReference>
<dbReference type="SUPFAM" id="SSF48452">
    <property type="entry name" value="TPR-like"/>
    <property type="match status" value="1"/>
</dbReference>
<dbReference type="Proteomes" id="UP000598174">
    <property type="component" value="Unassembled WGS sequence"/>
</dbReference>
<name>A0A919J5Z1_9ACTN</name>
<dbReference type="Gene3D" id="1.25.40.10">
    <property type="entry name" value="Tetratricopeptide repeat domain"/>
    <property type="match status" value="1"/>
</dbReference>
<organism evidence="1 2">
    <name type="scientific">Paractinoplanes ferrugineus</name>
    <dbReference type="NCBI Taxonomy" id="113564"/>
    <lineage>
        <taxon>Bacteria</taxon>
        <taxon>Bacillati</taxon>
        <taxon>Actinomycetota</taxon>
        <taxon>Actinomycetes</taxon>
        <taxon>Micromonosporales</taxon>
        <taxon>Micromonosporaceae</taxon>
        <taxon>Paractinoplanes</taxon>
    </lineage>
</organism>
<reference evidence="1" key="1">
    <citation type="submission" date="2021-01" db="EMBL/GenBank/DDBJ databases">
        <title>Whole genome shotgun sequence of Actinoplanes ferrugineus NBRC 15555.</title>
        <authorList>
            <person name="Komaki H."/>
            <person name="Tamura T."/>
        </authorList>
    </citation>
    <scope>NUCLEOTIDE SEQUENCE</scope>
    <source>
        <strain evidence="1">NBRC 15555</strain>
    </source>
</reference>
<keyword evidence="2" id="KW-1185">Reference proteome</keyword>
<dbReference type="EMBL" id="BOMM01000063">
    <property type="protein sequence ID" value="GIE15100.1"/>
    <property type="molecule type" value="Genomic_DNA"/>
</dbReference>
<accession>A0A919J5Z1</accession>